<reference evidence="2" key="1">
    <citation type="journal article" date="2019" name="Int. J. Syst. Evol. Microbiol.">
        <title>The Global Catalogue of Microorganisms (GCM) 10K type strain sequencing project: providing services to taxonomists for standard genome sequencing and annotation.</title>
        <authorList>
            <consortium name="The Broad Institute Genomics Platform"/>
            <consortium name="The Broad Institute Genome Sequencing Center for Infectious Disease"/>
            <person name="Wu L."/>
            <person name="Ma J."/>
        </authorList>
    </citation>
    <scope>NUCLEOTIDE SEQUENCE [LARGE SCALE GENOMIC DNA]</scope>
    <source>
        <strain evidence="2">CGMCC 1.15928</strain>
    </source>
</reference>
<dbReference type="EMBL" id="BMKF01000001">
    <property type="protein sequence ID" value="GGB56767.1"/>
    <property type="molecule type" value="Genomic_DNA"/>
</dbReference>
<evidence type="ECO:0000313" key="1">
    <source>
        <dbReference type="EMBL" id="GGB56767.1"/>
    </source>
</evidence>
<dbReference type="Proteomes" id="UP000628854">
    <property type="component" value="Unassembled WGS sequence"/>
</dbReference>
<dbReference type="Pfam" id="PF11367">
    <property type="entry name" value="Tail_completion_gp17"/>
    <property type="match status" value="1"/>
</dbReference>
<proteinExistence type="predicted"/>
<name>A0ABQ1J2Y8_9PROT</name>
<dbReference type="InterPro" id="IPR053745">
    <property type="entry name" value="Viral_Tail_Comp_sf"/>
</dbReference>
<gene>
    <name evidence="1" type="ORF">GCM10011503_01390</name>
</gene>
<protein>
    <recommendedName>
        <fullName evidence="3">DUF3168 domain-containing protein</fullName>
    </recommendedName>
</protein>
<keyword evidence="2" id="KW-1185">Reference proteome</keyword>
<dbReference type="InterPro" id="IPR021508">
    <property type="entry name" value="Gp17-like"/>
</dbReference>
<accession>A0ABQ1J2Y8</accession>
<organism evidence="1 2">
    <name type="scientific">Henriciella pelagia</name>
    <dbReference type="NCBI Taxonomy" id="1977912"/>
    <lineage>
        <taxon>Bacteria</taxon>
        <taxon>Pseudomonadati</taxon>
        <taxon>Pseudomonadota</taxon>
        <taxon>Alphaproteobacteria</taxon>
        <taxon>Hyphomonadales</taxon>
        <taxon>Hyphomonadaceae</taxon>
        <taxon>Henriciella</taxon>
    </lineage>
</organism>
<comment type="caution">
    <text evidence="1">The sequence shown here is derived from an EMBL/GenBank/DDBJ whole genome shotgun (WGS) entry which is preliminary data.</text>
</comment>
<evidence type="ECO:0000313" key="2">
    <source>
        <dbReference type="Proteomes" id="UP000628854"/>
    </source>
</evidence>
<sequence>MSADGMIWSSEAALQGAFLEALRSDNDVQSLLGNPARIFDDETDAPAFPYVVLEGHEWEDRGTSLAAGQSHTLTLAIRSRDGGRAAIKNIIGALRAGCEQMTLSLTGQRVVLIQPLYGDAMRTPDMREFRGLLRISVITEEAA</sequence>
<dbReference type="Gene3D" id="3.30.2000.30">
    <property type="match status" value="1"/>
</dbReference>
<dbReference type="RefSeq" id="WP_084394067.1">
    <property type="nucleotide sequence ID" value="NZ_BMKF01000001.1"/>
</dbReference>
<evidence type="ECO:0008006" key="3">
    <source>
        <dbReference type="Google" id="ProtNLM"/>
    </source>
</evidence>